<name>A0ABY3E5K4_9CORY</name>
<dbReference type="SUPFAM" id="SSF46689">
    <property type="entry name" value="Homeodomain-like"/>
    <property type="match status" value="1"/>
</dbReference>
<keyword evidence="1 2" id="KW-0238">DNA-binding</keyword>
<protein>
    <submittedName>
        <fullName evidence="4">TetR/AcrR family transcriptional regulator</fullName>
    </submittedName>
</protein>
<comment type="caution">
    <text evidence="4">The sequence shown here is derived from an EMBL/GenBank/DDBJ whole genome shotgun (WGS) entry which is preliminary data.</text>
</comment>
<dbReference type="Proteomes" id="UP000320747">
    <property type="component" value="Unassembled WGS sequence"/>
</dbReference>
<gene>
    <name evidence="4" type="ORF">FPH17_05830</name>
</gene>
<dbReference type="Gene3D" id="1.10.357.10">
    <property type="entry name" value="Tetracycline Repressor, domain 2"/>
    <property type="match status" value="1"/>
</dbReference>
<proteinExistence type="predicted"/>
<sequence length="194" mass="21335">MARREGSMDPRAIRTRNAFLDAAETLQREKKTEDITVSAIVGLAGMSRQVFYEHFDGRDAVVGALMERTIRPLLQEYVKTYERTGDPEQAIEGLVAGMYKERDLLLNVVGGPALTYTLKLFTTPEQPMLRGVVDAILERQGELEPSLLEGVEDFLRAGAFRLLVASVREADSAEDAAKHANSVLGLLRASIVGS</sequence>
<dbReference type="EMBL" id="VMHH01000003">
    <property type="protein sequence ID" value="TSJ74960.1"/>
    <property type="molecule type" value="Genomic_DNA"/>
</dbReference>
<accession>A0ABY3E5K4</accession>
<evidence type="ECO:0000313" key="4">
    <source>
        <dbReference type="EMBL" id="TSJ74960.1"/>
    </source>
</evidence>
<evidence type="ECO:0000313" key="5">
    <source>
        <dbReference type="Proteomes" id="UP000320747"/>
    </source>
</evidence>
<dbReference type="PROSITE" id="PS50977">
    <property type="entry name" value="HTH_TETR_2"/>
    <property type="match status" value="1"/>
</dbReference>
<feature type="DNA-binding region" description="H-T-H motif" evidence="2">
    <location>
        <begin position="36"/>
        <end position="55"/>
    </location>
</feature>
<organism evidence="4 5">
    <name type="scientific">Corynebacterium godavarianum</name>
    <dbReference type="NCBI Taxonomy" id="2054421"/>
    <lineage>
        <taxon>Bacteria</taxon>
        <taxon>Bacillati</taxon>
        <taxon>Actinomycetota</taxon>
        <taxon>Actinomycetes</taxon>
        <taxon>Mycobacteriales</taxon>
        <taxon>Corynebacteriaceae</taxon>
        <taxon>Corynebacterium</taxon>
    </lineage>
</organism>
<dbReference type="InterPro" id="IPR009057">
    <property type="entry name" value="Homeodomain-like_sf"/>
</dbReference>
<dbReference type="Pfam" id="PF00440">
    <property type="entry name" value="TetR_N"/>
    <property type="match status" value="1"/>
</dbReference>
<reference evidence="4 5" key="1">
    <citation type="submission" date="2019-07" db="EMBL/GenBank/DDBJ databases">
        <title>Draft genome of Corynebacterium godavarianum and other related strains.</title>
        <authorList>
            <person name="Bernier A.-M."/>
            <person name="Bernard K."/>
        </authorList>
    </citation>
    <scope>NUCLEOTIDE SEQUENCE [LARGE SCALE GENOMIC DNA]</scope>
    <source>
        <strain evidence="4 5">LMG 29598</strain>
    </source>
</reference>
<dbReference type="RefSeq" id="WP_154879097.1">
    <property type="nucleotide sequence ID" value="NZ_JAADJX010000001.1"/>
</dbReference>
<keyword evidence="5" id="KW-1185">Reference proteome</keyword>
<dbReference type="InterPro" id="IPR001647">
    <property type="entry name" value="HTH_TetR"/>
</dbReference>
<feature type="domain" description="HTH tetR-type" evidence="3">
    <location>
        <begin position="13"/>
        <end position="73"/>
    </location>
</feature>
<evidence type="ECO:0000256" key="1">
    <source>
        <dbReference type="ARBA" id="ARBA00023125"/>
    </source>
</evidence>
<evidence type="ECO:0000256" key="2">
    <source>
        <dbReference type="PROSITE-ProRule" id="PRU00335"/>
    </source>
</evidence>
<evidence type="ECO:0000259" key="3">
    <source>
        <dbReference type="PROSITE" id="PS50977"/>
    </source>
</evidence>